<dbReference type="EMBL" id="JAULSV010000002">
    <property type="protein sequence ID" value="KAK0652925.1"/>
    <property type="molecule type" value="Genomic_DNA"/>
</dbReference>
<organism evidence="2 3">
    <name type="scientific">Cercophora newfieldiana</name>
    <dbReference type="NCBI Taxonomy" id="92897"/>
    <lineage>
        <taxon>Eukaryota</taxon>
        <taxon>Fungi</taxon>
        <taxon>Dikarya</taxon>
        <taxon>Ascomycota</taxon>
        <taxon>Pezizomycotina</taxon>
        <taxon>Sordariomycetes</taxon>
        <taxon>Sordariomycetidae</taxon>
        <taxon>Sordariales</taxon>
        <taxon>Lasiosphaeriaceae</taxon>
        <taxon>Cercophora</taxon>
    </lineage>
</organism>
<feature type="region of interest" description="Disordered" evidence="1">
    <location>
        <begin position="1091"/>
        <end position="1141"/>
    </location>
</feature>
<comment type="caution">
    <text evidence="2">The sequence shown here is derived from an EMBL/GenBank/DDBJ whole genome shotgun (WGS) entry which is preliminary data.</text>
</comment>
<protein>
    <submittedName>
        <fullName evidence="2">Uncharacterized protein</fullName>
    </submittedName>
</protein>
<proteinExistence type="predicted"/>
<accession>A0AA40CVC8</accession>
<dbReference type="Proteomes" id="UP001174936">
    <property type="component" value="Unassembled WGS sequence"/>
</dbReference>
<gene>
    <name evidence="2" type="ORF">B0T16DRAFT_107803</name>
</gene>
<reference evidence="2" key="1">
    <citation type="submission" date="2023-06" db="EMBL/GenBank/DDBJ databases">
        <title>Genome-scale phylogeny and comparative genomics of the fungal order Sordariales.</title>
        <authorList>
            <consortium name="Lawrence Berkeley National Laboratory"/>
            <person name="Hensen N."/>
            <person name="Bonometti L."/>
            <person name="Westerberg I."/>
            <person name="Brannstrom I.O."/>
            <person name="Guillou S."/>
            <person name="Cros-Aarteil S."/>
            <person name="Calhoun S."/>
            <person name="Haridas S."/>
            <person name="Kuo A."/>
            <person name="Mondo S."/>
            <person name="Pangilinan J."/>
            <person name="Riley R."/>
            <person name="Labutti K."/>
            <person name="Andreopoulos B."/>
            <person name="Lipzen A."/>
            <person name="Chen C."/>
            <person name="Yanf M."/>
            <person name="Daum C."/>
            <person name="Ng V."/>
            <person name="Clum A."/>
            <person name="Steindorff A."/>
            <person name="Ohm R."/>
            <person name="Martin F."/>
            <person name="Silar P."/>
            <person name="Natvig D."/>
            <person name="Lalanne C."/>
            <person name="Gautier V."/>
            <person name="Ament-Velasquez S.L."/>
            <person name="Kruys A."/>
            <person name="Hutchinson M.I."/>
            <person name="Powell A.J."/>
            <person name="Barry K."/>
            <person name="Miller A.N."/>
            <person name="Grigoriev I.V."/>
            <person name="Debuchy R."/>
            <person name="Gladieux P."/>
            <person name="Thoren M.H."/>
            <person name="Johannesson H."/>
        </authorList>
    </citation>
    <scope>NUCLEOTIDE SEQUENCE</scope>
    <source>
        <strain evidence="2">SMH2532-1</strain>
    </source>
</reference>
<evidence type="ECO:0000313" key="2">
    <source>
        <dbReference type="EMBL" id="KAK0652925.1"/>
    </source>
</evidence>
<evidence type="ECO:0000313" key="3">
    <source>
        <dbReference type="Proteomes" id="UP001174936"/>
    </source>
</evidence>
<sequence>MSPRASKAVLQTYHFVPSIHCRPSLEHTFHKSGPQAARMDKFPTKDALVAGLSANLNATDNWDVVVSYSITELGDFLKTRWGGDEKNHVLANVSFTIDDVDRQGPFQQTFNLKLDAPKLSFTVSGSAEARLEMPISGTFQYVGLKPDGQPYPVETIPSGQYLCIASVPLKAVTAKKTEKDETVVVKTDASGKVIDFDEDPTAKVHIVFEFGAGASYKVEENPSKPAPKGAVNPFNPIVRAKLGGWMSELKYIQTLRYALAVVTKKTAAVAGAKSTLNPEKMTFVAYAPPKSDSPTTTTTTKGCLSVYMKVKDSGHNPGNPSPMFKLPVSNVATYPIADGFTASILIRNEVFANKFLIPTIAASSSISKVTSRATTKGFGLDIKLNSKITAPVMSKETGGTWGHYTFKVRDTKWDLGDANVAFDVDASGKASWKYTLEGQIEWTQYDNGPQGSFSDDLDGHVVFELDKKDQVLFEKISDEELAAKLKLNKNWWEIKGSDKDNNHNPFSGHNKPPGDWVKDGLKKANWPSFDISLALDYFSVSNVFAPGSKMIHPTGISDVFTPHDVLILGKVIVSDDKSKTTASIATTHALESAGASMLVTESIPDMSSLLEAIPSAQEVAVTSTLGIDDSPNASSVPPIKLPKTKSTADLMSDIEKGGPIVESLVKALRDPKDPEEASEEALENSEYTIVSSELPDIRKEYNAGPDFRVSRVSGVYKFTEPQQLTQQTLTIYNNKNMYLNQETTATPYTVDKDGILTFESAGKSFAIGFHTEFNDGGLPKEKSFEGKARPAADASDPGVVVKGVEDHSKSIWDASLTRESFVGLLMSLAIPFISAYVAHRENRQGQQDEQQRQDNIEAIRNVIEPLERAPTIEEKITDGVNEVEITPEDLRHVTAEELEKDGHISDIMYEAMRRKREEDPTASKETLQETAKEAARNYLEGRSRSIIRTKVYAHLAQQQYGNVVDVLRNRIVNAFGPNEGLTKIVNDKIEEHVQTAVEADMALLEPGNDFFDAVVDADAAEAELDHKDRALDGELTEIEKRLKEAERDVKTAQKAELDYQQRIAESPNRALIEAMESTKKDLKDLREAVEKAEKARDKELKERKDRKEAIDHLEDKERTEKKKDAEDRKKAAEHNRGSLAR</sequence>
<keyword evidence="3" id="KW-1185">Reference proteome</keyword>
<name>A0AA40CVC8_9PEZI</name>
<evidence type="ECO:0000256" key="1">
    <source>
        <dbReference type="SAM" id="MobiDB-lite"/>
    </source>
</evidence>
<dbReference type="AlphaFoldDB" id="A0AA40CVC8"/>